<proteinExistence type="predicted"/>
<gene>
    <name evidence="2" type="ORF">GPUH_LOCUS10186</name>
</gene>
<accession>A0A183DN95</accession>
<reference evidence="4" key="1">
    <citation type="submission" date="2016-06" db="UniProtKB">
        <authorList>
            <consortium name="WormBaseParasite"/>
        </authorList>
    </citation>
    <scope>IDENTIFICATION</scope>
</reference>
<evidence type="ECO:0000313" key="4">
    <source>
        <dbReference type="WBParaSite" id="GPUH_0001019901-mRNA-1"/>
    </source>
</evidence>
<evidence type="ECO:0000256" key="1">
    <source>
        <dbReference type="SAM" id="MobiDB-lite"/>
    </source>
</evidence>
<keyword evidence="3" id="KW-1185">Reference proteome</keyword>
<sequence length="94" mass="9853">MWRRGSGSSHPGQIPALTGPRSTGERHRATACDDMAPLLQEDLFSGWTLSAAGGWSAAITDPLLIVYAVDGGAALRDVCCASRVLWLAGGPFRA</sequence>
<dbReference type="WBParaSite" id="GPUH_0001019901-mRNA-1">
    <property type="protein sequence ID" value="GPUH_0001019901-mRNA-1"/>
    <property type="gene ID" value="GPUH_0001019901"/>
</dbReference>
<dbReference type="EMBL" id="UYRT01077874">
    <property type="protein sequence ID" value="VDN17104.1"/>
    <property type="molecule type" value="Genomic_DNA"/>
</dbReference>
<evidence type="ECO:0000313" key="3">
    <source>
        <dbReference type="Proteomes" id="UP000271098"/>
    </source>
</evidence>
<evidence type="ECO:0000313" key="2">
    <source>
        <dbReference type="EMBL" id="VDN17104.1"/>
    </source>
</evidence>
<dbReference type="AlphaFoldDB" id="A0A183DN95"/>
<protein>
    <submittedName>
        <fullName evidence="4">DUF2793 domain-containing protein</fullName>
    </submittedName>
</protein>
<dbReference type="Proteomes" id="UP000271098">
    <property type="component" value="Unassembled WGS sequence"/>
</dbReference>
<reference evidence="2 3" key="2">
    <citation type="submission" date="2018-11" db="EMBL/GenBank/DDBJ databases">
        <authorList>
            <consortium name="Pathogen Informatics"/>
        </authorList>
    </citation>
    <scope>NUCLEOTIDE SEQUENCE [LARGE SCALE GENOMIC DNA]</scope>
</reference>
<feature type="compositionally biased region" description="Polar residues" evidence="1">
    <location>
        <begin position="1"/>
        <end position="11"/>
    </location>
</feature>
<organism evidence="4">
    <name type="scientific">Gongylonema pulchrum</name>
    <dbReference type="NCBI Taxonomy" id="637853"/>
    <lineage>
        <taxon>Eukaryota</taxon>
        <taxon>Metazoa</taxon>
        <taxon>Ecdysozoa</taxon>
        <taxon>Nematoda</taxon>
        <taxon>Chromadorea</taxon>
        <taxon>Rhabditida</taxon>
        <taxon>Spirurina</taxon>
        <taxon>Spiruromorpha</taxon>
        <taxon>Spiruroidea</taxon>
        <taxon>Gongylonematidae</taxon>
        <taxon>Gongylonema</taxon>
    </lineage>
</organism>
<feature type="region of interest" description="Disordered" evidence="1">
    <location>
        <begin position="1"/>
        <end position="28"/>
    </location>
</feature>
<name>A0A183DN95_9BILA</name>